<dbReference type="GO" id="GO:0016705">
    <property type="term" value="F:oxidoreductase activity, acting on paired donors, with incorporation or reduction of molecular oxygen"/>
    <property type="evidence" value="ECO:0007669"/>
    <property type="project" value="InterPro"/>
</dbReference>
<dbReference type="InterPro" id="IPR036396">
    <property type="entry name" value="Cyt_P450_sf"/>
</dbReference>
<sequence length="514" mass="59812">MAIFPILDISDFSSSLPNEVKEDIFSSMSERKELAWNRLRELLPNPFDFSYIEHAILPSLVTSVFVGEKLSLPMIDETRFSKENALPYYLWGLLYDNWEPNLEEDGLSVFIQGYENRGDENRRKRIYYSALTADLYRPMYGDKVTRFFNQLFDEQNANKPLMRQYLNSYFDLYWDLHLGVRDEAIPSTVRQIGESFNTVLAYLNPTKAIVYENYMKVRDLRQPLKDWIDARVEDLIQGKINNPEKTFVYYWLKNGEEGPDFRRKDVVFESFHNFVALSQWGNTIYNIMTKLSVDKGDSTIRTWFKKTMESDFDRAEEGSFTPLDRFVMELFRTISPNAASISVIQETGTVKPLYQRYGYITSPHKATSEQPRHWNNPKDFDPDRYINAPTSDQIDEARSKEIGFAQCPFHKTSFEVKDGRNAELANSTFGTVYGITDGQAYSVCDYAGYAPFGFGYRRCPGELFTIELFKDFLKKVWNEKIEFKQLDLTNPEKLPIGPTTVINDNIGFTKSAVW</sequence>
<name>A0A951QSQ5_9CYAN</name>
<dbReference type="InterPro" id="IPR017972">
    <property type="entry name" value="Cyt_P450_CS"/>
</dbReference>
<comment type="caution">
    <text evidence="1">The sequence shown here is derived from an EMBL/GenBank/DDBJ whole genome shotgun (WGS) entry which is preliminary data.</text>
</comment>
<dbReference type="EMBL" id="JAHHGZ010000044">
    <property type="protein sequence ID" value="MBW4671421.1"/>
    <property type="molecule type" value="Genomic_DNA"/>
</dbReference>
<reference evidence="1" key="2">
    <citation type="journal article" date="2022" name="Microbiol. Resour. Announc.">
        <title>Metagenome Sequencing to Explore Phylogenomics of Terrestrial Cyanobacteria.</title>
        <authorList>
            <person name="Ward R.D."/>
            <person name="Stajich J.E."/>
            <person name="Johansen J.R."/>
            <person name="Huntemann M."/>
            <person name="Clum A."/>
            <person name="Foster B."/>
            <person name="Foster B."/>
            <person name="Roux S."/>
            <person name="Palaniappan K."/>
            <person name="Varghese N."/>
            <person name="Mukherjee S."/>
            <person name="Reddy T.B.K."/>
            <person name="Daum C."/>
            <person name="Copeland A."/>
            <person name="Chen I.A."/>
            <person name="Ivanova N.N."/>
            <person name="Kyrpides N.C."/>
            <person name="Shapiro N."/>
            <person name="Eloe-Fadrosh E.A."/>
            <person name="Pietrasiak N."/>
        </authorList>
    </citation>
    <scope>NUCLEOTIDE SEQUENCE</scope>
    <source>
        <strain evidence="1">GSE-NOS-MK-12-04C</strain>
    </source>
</reference>
<proteinExistence type="predicted"/>
<accession>A0A951QSQ5</accession>
<dbReference type="PROSITE" id="PS00086">
    <property type="entry name" value="CYTOCHROME_P450"/>
    <property type="match status" value="1"/>
</dbReference>
<dbReference type="Proteomes" id="UP000729701">
    <property type="component" value="Unassembled WGS sequence"/>
</dbReference>
<evidence type="ECO:0000313" key="1">
    <source>
        <dbReference type="EMBL" id="MBW4671421.1"/>
    </source>
</evidence>
<dbReference type="GO" id="GO:0005506">
    <property type="term" value="F:iron ion binding"/>
    <property type="evidence" value="ECO:0007669"/>
    <property type="project" value="InterPro"/>
</dbReference>
<organism evidence="1 2">
    <name type="scientific">Cyanomargarita calcarea GSE-NOS-MK-12-04C</name>
    <dbReference type="NCBI Taxonomy" id="2839659"/>
    <lineage>
        <taxon>Bacteria</taxon>
        <taxon>Bacillati</taxon>
        <taxon>Cyanobacteriota</taxon>
        <taxon>Cyanophyceae</taxon>
        <taxon>Nostocales</taxon>
        <taxon>Cyanomargaritaceae</taxon>
        <taxon>Cyanomargarita</taxon>
    </lineage>
</organism>
<evidence type="ECO:0000313" key="2">
    <source>
        <dbReference type="Proteomes" id="UP000729701"/>
    </source>
</evidence>
<dbReference type="AlphaFoldDB" id="A0A951QSQ5"/>
<evidence type="ECO:0008006" key="3">
    <source>
        <dbReference type="Google" id="ProtNLM"/>
    </source>
</evidence>
<protein>
    <recommendedName>
        <fullName evidence="3">Cytochrome P450</fullName>
    </recommendedName>
</protein>
<gene>
    <name evidence="1" type="ORF">KME60_29365</name>
</gene>
<dbReference type="GO" id="GO:0004497">
    <property type="term" value="F:monooxygenase activity"/>
    <property type="evidence" value="ECO:0007669"/>
    <property type="project" value="InterPro"/>
</dbReference>
<dbReference type="GO" id="GO:0020037">
    <property type="term" value="F:heme binding"/>
    <property type="evidence" value="ECO:0007669"/>
    <property type="project" value="InterPro"/>
</dbReference>
<dbReference type="SUPFAM" id="SSF48264">
    <property type="entry name" value="Cytochrome P450"/>
    <property type="match status" value="1"/>
</dbReference>
<reference evidence="1" key="1">
    <citation type="submission" date="2021-05" db="EMBL/GenBank/DDBJ databases">
        <authorList>
            <person name="Pietrasiak N."/>
            <person name="Ward R."/>
            <person name="Stajich J.E."/>
            <person name="Kurbessoian T."/>
        </authorList>
    </citation>
    <scope>NUCLEOTIDE SEQUENCE</scope>
    <source>
        <strain evidence="1">GSE-NOS-MK-12-04C</strain>
    </source>
</reference>
<dbReference type="Gene3D" id="1.10.630.10">
    <property type="entry name" value="Cytochrome P450"/>
    <property type="match status" value="1"/>
</dbReference>